<dbReference type="InterPro" id="IPR005545">
    <property type="entry name" value="YCII"/>
</dbReference>
<dbReference type="Gene3D" id="3.30.70.1060">
    <property type="entry name" value="Dimeric alpha+beta barrel"/>
    <property type="match status" value="1"/>
</dbReference>
<feature type="domain" description="YCII-related" evidence="2">
    <location>
        <begin position="15"/>
        <end position="111"/>
    </location>
</feature>
<evidence type="ECO:0000259" key="2">
    <source>
        <dbReference type="Pfam" id="PF03795"/>
    </source>
</evidence>
<evidence type="ECO:0000256" key="1">
    <source>
        <dbReference type="ARBA" id="ARBA00007689"/>
    </source>
</evidence>
<evidence type="ECO:0000313" key="4">
    <source>
        <dbReference type="Proteomes" id="UP001500954"/>
    </source>
</evidence>
<comment type="similarity">
    <text evidence="1">Belongs to the YciI family.</text>
</comment>
<reference evidence="4" key="1">
    <citation type="journal article" date="2019" name="Int. J. Syst. Evol. Microbiol.">
        <title>The Global Catalogue of Microorganisms (GCM) 10K type strain sequencing project: providing services to taxonomists for standard genome sequencing and annotation.</title>
        <authorList>
            <consortium name="The Broad Institute Genomics Platform"/>
            <consortium name="The Broad Institute Genome Sequencing Center for Infectious Disease"/>
            <person name="Wu L."/>
            <person name="Ma J."/>
        </authorList>
    </citation>
    <scope>NUCLEOTIDE SEQUENCE [LARGE SCALE GENOMIC DNA]</scope>
    <source>
        <strain evidence="4">JCM 17111</strain>
    </source>
</reference>
<dbReference type="RefSeq" id="WP_345007634.1">
    <property type="nucleotide sequence ID" value="NZ_BAABCY010000094.1"/>
</dbReference>
<proteinExistence type="inferred from homology"/>
<accession>A0ABP6YHF6</accession>
<sequence length="119" mass="13509">MKEFMLFIRSEGNPVADLSPEQQQEHVQKVGGFIKRMVGEGKMKSAQPLEMQGSILSFENGSFTDGPFNETKEVISGYYHILAKDLNEAIEIAKSDPRFEDGKWRMEVRPIMKVDGINE</sequence>
<dbReference type="Proteomes" id="UP001500954">
    <property type="component" value="Unassembled WGS sequence"/>
</dbReference>
<organism evidence="3 4">
    <name type="scientific">Snuella lapsa</name>
    <dbReference type="NCBI Taxonomy" id="870481"/>
    <lineage>
        <taxon>Bacteria</taxon>
        <taxon>Pseudomonadati</taxon>
        <taxon>Bacteroidota</taxon>
        <taxon>Flavobacteriia</taxon>
        <taxon>Flavobacteriales</taxon>
        <taxon>Flavobacteriaceae</taxon>
        <taxon>Snuella</taxon>
    </lineage>
</organism>
<dbReference type="InterPro" id="IPR011008">
    <property type="entry name" value="Dimeric_a/b-barrel"/>
</dbReference>
<evidence type="ECO:0000313" key="3">
    <source>
        <dbReference type="EMBL" id="GAA3582999.1"/>
    </source>
</evidence>
<protein>
    <recommendedName>
        <fullName evidence="2">YCII-related domain-containing protein</fullName>
    </recommendedName>
</protein>
<dbReference type="Pfam" id="PF03795">
    <property type="entry name" value="YCII"/>
    <property type="match status" value="1"/>
</dbReference>
<gene>
    <name evidence="3" type="ORF">GCM10022395_34090</name>
</gene>
<dbReference type="PANTHER" id="PTHR35174">
    <property type="entry name" value="BLL7171 PROTEIN-RELATED"/>
    <property type="match status" value="1"/>
</dbReference>
<keyword evidence="4" id="KW-1185">Reference proteome</keyword>
<dbReference type="EMBL" id="BAABCY010000094">
    <property type="protein sequence ID" value="GAA3582999.1"/>
    <property type="molecule type" value="Genomic_DNA"/>
</dbReference>
<comment type="caution">
    <text evidence="3">The sequence shown here is derived from an EMBL/GenBank/DDBJ whole genome shotgun (WGS) entry which is preliminary data.</text>
</comment>
<dbReference type="SUPFAM" id="SSF54909">
    <property type="entry name" value="Dimeric alpha+beta barrel"/>
    <property type="match status" value="1"/>
</dbReference>
<name>A0ABP6YHF6_9FLAO</name>